<sequence>MAGKYFYQFPIPNHQSPVTNHQSPITNYQSPVTNHQSPITSHQSPIPNHQSPITNYQKNEKISFIHSLNHSTFSCFIFCPYSFSFLWFLCC</sequence>
<keyword evidence="3" id="KW-1185">Reference proteome</keyword>
<feature type="region of interest" description="Disordered" evidence="1">
    <location>
        <begin position="15"/>
        <end position="52"/>
    </location>
</feature>
<dbReference type="Proteomes" id="UP000606776">
    <property type="component" value="Unassembled WGS sequence"/>
</dbReference>
<proteinExistence type="predicted"/>
<gene>
    <name evidence="2" type="ORF">IQ227_14045</name>
</gene>
<organism evidence="2 3">
    <name type="scientific">Sphaerospermopsis aphanizomenoides LEGE 00250</name>
    <dbReference type="NCBI Taxonomy" id="2777972"/>
    <lineage>
        <taxon>Bacteria</taxon>
        <taxon>Bacillati</taxon>
        <taxon>Cyanobacteriota</taxon>
        <taxon>Cyanophyceae</taxon>
        <taxon>Nostocales</taxon>
        <taxon>Aphanizomenonaceae</taxon>
        <taxon>Sphaerospermopsis</taxon>
        <taxon>Sphaerospermopsis aphanizomenoides</taxon>
    </lineage>
</organism>
<dbReference type="RefSeq" id="WP_193943105.1">
    <property type="nucleotide sequence ID" value="NZ_JADEWB010000077.1"/>
</dbReference>
<evidence type="ECO:0000256" key="1">
    <source>
        <dbReference type="SAM" id="MobiDB-lite"/>
    </source>
</evidence>
<dbReference type="EMBL" id="JADEWB010000077">
    <property type="protein sequence ID" value="MBE9237117.1"/>
    <property type="molecule type" value="Genomic_DNA"/>
</dbReference>
<evidence type="ECO:0000313" key="2">
    <source>
        <dbReference type="EMBL" id="MBE9237117.1"/>
    </source>
</evidence>
<protein>
    <submittedName>
        <fullName evidence="2">Uncharacterized protein</fullName>
    </submittedName>
</protein>
<reference evidence="2 3" key="1">
    <citation type="submission" date="2020-10" db="EMBL/GenBank/DDBJ databases">
        <authorList>
            <person name="Castelo-Branco R."/>
            <person name="Eusebio N."/>
            <person name="Adriana R."/>
            <person name="Vieira A."/>
            <person name="Brugerolle De Fraissinette N."/>
            <person name="Rezende De Castro R."/>
            <person name="Schneider M.P."/>
            <person name="Vasconcelos V."/>
            <person name="Leao P.N."/>
        </authorList>
    </citation>
    <scope>NUCLEOTIDE SEQUENCE [LARGE SCALE GENOMIC DNA]</scope>
    <source>
        <strain evidence="2 3">LEGE 00250</strain>
    </source>
</reference>
<accession>A0ABR9VG74</accession>
<comment type="caution">
    <text evidence="2">The sequence shown here is derived from an EMBL/GenBank/DDBJ whole genome shotgun (WGS) entry which is preliminary data.</text>
</comment>
<evidence type="ECO:0000313" key="3">
    <source>
        <dbReference type="Proteomes" id="UP000606776"/>
    </source>
</evidence>
<name>A0ABR9VG74_9CYAN</name>